<dbReference type="PANTHER" id="PTHR24252">
    <property type="entry name" value="ACROSIN-RELATED"/>
    <property type="match status" value="1"/>
</dbReference>
<keyword evidence="7" id="KW-1133">Transmembrane helix</keyword>
<feature type="domain" description="CUB" evidence="17">
    <location>
        <begin position="147"/>
        <end position="266"/>
    </location>
</feature>
<evidence type="ECO:0000259" key="17">
    <source>
        <dbReference type="PROSITE" id="PS01180"/>
    </source>
</evidence>
<dbReference type="FunFam" id="2.60.120.290:FF:000005">
    <property type="entry name" value="Procollagen C-endopeptidase enhancer 1"/>
    <property type="match status" value="1"/>
</dbReference>
<comment type="caution">
    <text evidence="15">Lacks conserved residue(s) required for the propagation of feature annotation.</text>
</comment>
<dbReference type="GO" id="GO:0004252">
    <property type="term" value="F:serine-type endopeptidase activity"/>
    <property type="evidence" value="ECO:0007669"/>
    <property type="project" value="InterPro"/>
</dbReference>
<feature type="disulfide bond" evidence="15">
    <location>
        <begin position="427"/>
        <end position="439"/>
    </location>
</feature>
<dbReference type="PIRSF" id="PIRSF001155">
    <property type="entry name" value="C1r_C1s_MASP"/>
    <property type="match status" value="1"/>
</dbReference>
<dbReference type="GO" id="GO:0016020">
    <property type="term" value="C:membrane"/>
    <property type="evidence" value="ECO:0007669"/>
    <property type="project" value="UniProtKB-SubCell"/>
</dbReference>
<dbReference type="Ensembl" id="ENSFHET00000028030.1">
    <property type="protein sequence ID" value="ENSFHEP00000033588.1"/>
    <property type="gene ID" value="ENSFHEG00000020805.1"/>
</dbReference>
<dbReference type="InterPro" id="IPR009003">
    <property type="entry name" value="Peptidase_S1_PA"/>
</dbReference>
<dbReference type="InterPro" id="IPR024175">
    <property type="entry name" value="Pept_S1A_C1r/C1S/mannan-bd"/>
</dbReference>
<dbReference type="Pfam" id="PF00431">
    <property type="entry name" value="CUB"/>
    <property type="match status" value="2"/>
</dbReference>
<evidence type="ECO:0000256" key="12">
    <source>
        <dbReference type="PIRSR" id="PIRSR001155-2"/>
    </source>
</evidence>
<feature type="disulfide bond" description="Interchain (between heavy and light chains)" evidence="12">
    <location>
        <begin position="543"/>
        <end position="669"/>
    </location>
</feature>
<dbReference type="PRINTS" id="PR00261">
    <property type="entry name" value="LDLRECEPTOR"/>
</dbReference>
<feature type="disulfide bond" evidence="15">
    <location>
        <begin position="446"/>
        <end position="461"/>
    </location>
</feature>
<dbReference type="Pfam" id="PF00089">
    <property type="entry name" value="Trypsin"/>
    <property type="match status" value="1"/>
</dbReference>
<keyword evidence="4 16" id="KW-0378">Hydrolase</keyword>
<feature type="modified residue" description="Phosphoserine; by CK2" evidence="13">
    <location>
        <position position="287"/>
    </location>
</feature>
<dbReference type="SMART" id="SM00020">
    <property type="entry name" value="Tryp_SPc"/>
    <property type="match status" value="1"/>
</dbReference>
<dbReference type="CDD" id="cd00112">
    <property type="entry name" value="LDLa"/>
    <property type="match status" value="4"/>
</dbReference>
<keyword evidence="10" id="KW-0325">Glycoprotein</keyword>
<reference evidence="20" key="1">
    <citation type="submission" date="2025-08" db="UniProtKB">
        <authorList>
            <consortium name="Ensembl"/>
        </authorList>
    </citation>
    <scope>IDENTIFICATION</scope>
</reference>
<dbReference type="InterPro" id="IPR000859">
    <property type="entry name" value="CUB_dom"/>
</dbReference>
<dbReference type="SUPFAM" id="SSF49854">
    <property type="entry name" value="Spermadhesin, CUB domain"/>
    <property type="match status" value="2"/>
</dbReference>
<dbReference type="CDD" id="cd00041">
    <property type="entry name" value="CUB"/>
    <property type="match status" value="2"/>
</dbReference>
<dbReference type="SMART" id="SM00042">
    <property type="entry name" value="CUB"/>
    <property type="match status" value="2"/>
</dbReference>
<keyword evidence="3" id="KW-0812">Transmembrane</keyword>
<feature type="domain" description="SEA" evidence="18">
    <location>
        <begin position="17"/>
        <end position="144"/>
    </location>
</feature>
<dbReference type="PROSITE" id="PS01180">
    <property type="entry name" value="CUB"/>
    <property type="match status" value="2"/>
</dbReference>
<evidence type="ECO:0000256" key="14">
    <source>
        <dbReference type="PIRSR" id="PIRSR001155-4"/>
    </source>
</evidence>
<dbReference type="GO" id="GO:0016485">
    <property type="term" value="P:protein processing"/>
    <property type="evidence" value="ECO:0007669"/>
    <property type="project" value="Ensembl"/>
</dbReference>
<feature type="disulfide bond" evidence="12">
    <location>
        <begin position="498"/>
        <end position="526"/>
    </location>
</feature>
<evidence type="ECO:0000256" key="5">
    <source>
        <dbReference type="ARBA" id="ARBA00022825"/>
    </source>
</evidence>
<keyword evidence="13" id="KW-0597">Phosphoprotein</keyword>
<dbReference type="PROSITE" id="PS50240">
    <property type="entry name" value="TRYPSIN_DOM"/>
    <property type="match status" value="1"/>
</dbReference>
<evidence type="ECO:0000256" key="3">
    <source>
        <dbReference type="ARBA" id="ARBA00022692"/>
    </source>
</evidence>
<dbReference type="FunFam" id="4.10.400.10:FF:000065">
    <property type="entry name" value="Transmembrane protease serine 7"/>
    <property type="match status" value="1"/>
</dbReference>
<dbReference type="PANTHER" id="PTHR24252:SF17">
    <property type="entry name" value="SUPPRESSOR OF TUMORIGENICITY 14 PROTEIN HOMOLOG-RELATED"/>
    <property type="match status" value="1"/>
</dbReference>
<feature type="disulfide bond" evidence="12">
    <location>
        <begin position="333"/>
        <end position="347"/>
    </location>
</feature>
<dbReference type="InterPro" id="IPR001254">
    <property type="entry name" value="Trypsin_dom"/>
</dbReference>
<dbReference type="InterPro" id="IPR036055">
    <property type="entry name" value="LDL_receptor-like_sf"/>
</dbReference>
<feature type="active site" description="Charge relay system" evidence="11">
    <location>
        <position position="743"/>
    </location>
</feature>
<dbReference type="GO" id="GO:0006956">
    <property type="term" value="P:complement activation"/>
    <property type="evidence" value="ECO:0007669"/>
    <property type="project" value="InterPro"/>
</dbReference>
<evidence type="ECO:0000256" key="4">
    <source>
        <dbReference type="ARBA" id="ARBA00022801"/>
    </source>
</evidence>
<feature type="binding site" evidence="14">
    <location>
        <position position="200"/>
    </location>
    <ligand>
        <name>Ca(2+)</name>
        <dbReference type="ChEBI" id="CHEBI:29108"/>
        <label>1</label>
    </ligand>
</feature>
<keyword evidence="6" id="KW-0735">Signal-anchor</keyword>
<dbReference type="InterPro" id="IPR043504">
    <property type="entry name" value="Peptidase_S1_PA_chymotrypsin"/>
</dbReference>
<dbReference type="GO" id="GO:0002009">
    <property type="term" value="P:morphogenesis of an epithelium"/>
    <property type="evidence" value="ECO:0007669"/>
    <property type="project" value="Ensembl"/>
</dbReference>
<keyword evidence="21" id="KW-1185">Reference proteome</keyword>
<evidence type="ECO:0000256" key="13">
    <source>
        <dbReference type="PIRSR" id="PIRSR001155-3"/>
    </source>
</evidence>
<keyword evidence="14" id="KW-0479">Metal-binding</keyword>
<feature type="disulfide bond" evidence="12">
    <location>
        <begin position="392"/>
        <end position="427"/>
    </location>
</feature>
<keyword evidence="2 16" id="KW-0645">Protease</keyword>
<feature type="disulfide bond" evidence="15">
    <location>
        <begin position="506"/>
        <end position="518"/>
    </location>
</feature>
<proteinExistence type="predicted"/>
<feature type="binding site" evidence="14">
    <location>
        <position position="258"/>
    </location>
    <ligand>
        <name>Ca(2+)</name>
        <dbReference type="ChEBI" id="CHEBI:29108"/>
        <label>2</label>
    </ligand>
</feature>
<dbReference type="PROSITE" id="PS00135">
    <property type="entry name" value="TRYPSIN_SER"/>
    <property type="match status" value="1"/>
</dbReference>
<dbReference type="GO" id="GO:0005576">
    <property type="term" value="C:extracellular region"/>
    <property type="evidence" value="ECO:0007669"/>
    <property type="project" value="InterPro"/>
</dbReference>
<dbReference type="PROSITE" id="PS50068">
    <property type="entry name" value="LDLRA_2"/>
    <property type="match status" value="4"/>
</dbReference>
<reference evidence="20" key="2">
    <citation type="submission" date="2025-09" db="UniProtKB">
        <authorList>
            <consortium name="Ensembl"/>
        </authorList>
    </citation>
    <scope>IDENTIFICATION</scope>
</reference>
<dbReference type="PROSITE" id="PS50024">
    <property type="entry name" value="SEA"/>
    <property type="match status" value="1"/>
</dbReference>
<keyword evidence="14" id="KW-0106">Calcium</keyword>
<feature type="disulfide bond" evidence="15">
    <location>
        <begin position="526"/>
        <end position="541"/>
    </location>
</feature>
<feature type="disulfide bond" evidence="12">
    <location>
        <begin position="203"/>
        <end position="226"/>
    </location>
</feature>
<feature type="binding site" evidence="14">
    <location>
        <position position="206"/>
    </location>
    <ligand>
        <name>Ca(2+)</name>
        <dbReference type="ChEBI" id="CHEBI:29108"/>
        <label>1</label>
    </ligand>
</feature>
<dbReference type="InterPro" id="IPR035914">
    <property type="entry name" value="Sperma_CUB_dom_sf"/>
</dbReference>
<evidence type="ECO:0000256" key="2">
    <source>
        <dbReference type="ARBA" id="ARBA00022670"/>
    </source>
</evidence>
<name>A0A3Q2QZA4_FUNHE</name>
<accession>A0A3Q2QZA4</accession>
<dbReference type="InterPro" id="IPR000082">
    <property type="entry name" value="SEA_dom"/>
</dbReference>
<feature type="binding site" evidence="14">
    <location>
        <position position="336"/>
    </location>
    <ligand>
        <name>Ca(2+)</name>
        <dbReference type="ChEBI" id="CHEBI:29108"/>
        <label>3</label>
    </ligand>
</feature>
<feature type="binding site" evidence="14">
    <location>
        <position position="373"/>
    </location>
    <ligand>
        <name>Ca(2+)</name>
        <dbReference type="ChEBI" id="CHEBI:29108"/>
        <label>3</label>
    </ligand>
</feature>
<evidence type="ECO:0000256" key="8">
    <source>
        <dbReference type="ARBA" id="ARBA00023136"/>
    </source>
</evidence>
<dbReference type="Pfam" id="PF01390">
    <property type="entry name" value="SEA"/>
    <property type="match status" value="1"/>
</dbReference>
<feature type="disulfide bond" evidence="15">
    <location>
        <begin position="471"/>
        <end position="489"/>
    </location>
</feature>
<feature type="binding site" evidence="14">
    <location>
        <position position="239"/>
    </location>
    <ligand>
        <name>Ca(2+)</name>
        <dbReference type="ChEBI" id="CHEBI:29108"/>
        <label>1</label>
    </ligand>
</feature>
<feature type="disulfide bond" evidence="15">
    <location>
        <begin position="483"/>
        <end position="498"/>
    </location>
</feature>
<dbReference type="AlphaFoldDB" id="A0A3Q2QZA4"/>
<dbReference type="GeneTree" id="ENSGT00940000164481"/>
<dbReference type="Gene3D" id="4.10.400.10">
    <property type="entry name" value="Low-density Lipoprotein Receptor"/>
    <property type="match status" value="4"/>
</dbReference>
<keyword evidence="8" id="KW-0472">Membrane</keyword>
<feature type="disulfide bond" evidence="12">
    <location>
        <begin position="398"/>
        <end position="446"/>
    </location>
</feature>
<feature type="domain" description="Peptidase S1" evidence="19">
    <location>
        <begin position="554"/>
        <end position="791"/>
    </location>
</feature>
<dbReference type="GO" id="GO:0008283">
    <property type="term" value="P:cell population proliferation"/>
    <property type="evidence" value="ECO:0007669"/>
    <property type="project" value="Ensembl"/>
</dbReference>
<feature type="binding site" evidence="14">
    <location>
        <position position="324"/>
    </location>
    <ligand>
        <name>Ca(2+)</name>
        <dbReference type="ChEBI" id="CHEBI:29108"/>
        <label>3</label>
    </ligand>
</feature>
<dbReference type="GO" id="GO:0008544">
    <property type="term" value="P:epidermis development"/>
    <property type="evidence" value="ECO:0007669"/>
    <property type="project" value="Ensembl"/>
</dbReference>
<dbReference type="SMART" id="SM00192">
    <property type="entry name" value="LDLa"/>
    <property type="match status" value="4"/>
</dbReference>
<dbReference type="GO" id="GO:0046872">
    <property type="term" value="F:metal ion binding"/>
    <property type="evidence" value="ECO:0007669"/>
    <property type="project" value="UniProtKB-KW"/>
</dbReference>
<evidence type="ECO:0000256" key="1">
    <source>
        <dbReference type="ARBA" id="ARBA00004606"/>
    </source>
</evidence>
<dbReference type="GO" id="GO:0098743">
    <property type="term" value="P:cell aggregation"/>
    <property type="evidence" value="ECO:0007669"/>
    <property type="project" value="Ensembl"/>
</dbReference>
<evidence type="ECO:0000259" key="19">
    <source>
        <dbReference type="PROSITE" id="PS50240"/>
    </source>
</evidence>
<evidence type="ECO:0000313" key="21">
    <source>
        <dbReference type="Proteomes" id="UP000265000"/>
    </source>
</evidence>
<dbReference type="CDD" id="cd00190">
    <property type="entry name" value="Tryp_SPc"/>
    <property type="match status" value="1"/>
</dbReference>
<dbReference type="STRING" id="8078.ENSFHEP00000033588"/>
<dbReference type="FunFam" id="2.40.10.10:FF:000003">
    <property type="entry name" value="Transmembrane serine protease 3"/>
    <property type="match status" value="1"/>
</dbReference>
<dbReference type="InterPro" id="IPR033116">
    <property type="entry name" value="TRYPSIN_SER"/>
</dbReference>
<dbReference type="Gene3D" id="2.60.120.290">
    <property type="entry name" value="Spermadhesin, CUB domain"/>
    <property type="match status" value="2"/>
</dbReference>
<feature type="active site" description="Charge relay system" evidence="11">
    <location>
        <position position="649"/>
    </location>
</feature>
<feature type="disulfide bond" evidence="15">
    <location>
        <begin position="410"/>
        <end position="425"/>
    </location>
</feature>
<dbReference type="SUPFAM" id="SSF50494">
    <property type="entry name" value="Trypsin-like serine proteases"/>
    <property type="match status" value="1"/>
</dbReference>
<dbReference type="Gene3D" id="3.30.70.960">
    <property type="entry name" value="SEA domain"/>
    <property type="match status" value="1"/>
</dbReference>
<organism evidence="20 21">
    <name type="scientific">Fundulus heteroclitus</name>
    <name type="common">Killifish</name>
    <name type="synonym">Mummichog</name>
    <dbReference type="NCBI Taxonomy" id="8078"/>
    <lineage>
        <taxon>Eukaryota</taxon>
        <taxon>Metazoa</taxon>
        <taxon>Chordata</taxon>
        <taxon>Craniata</taxon>
        <taxon>Vertebrata</taxon>
        <taxon>Euteleostomi</taxon>
        <taxon>Actinopterygii</taxon>
        <taxon>Neopterygii</taxon>
        <taxon>Teleostei</taxon>
        <taxon>Neoteleostei</taxon>
        <taxon>Acanthomorphata</taxon>
        <taxon>Ovalentaria</taxon>
        <taxon>Atherinomorphae</taxon>
        <taxon>Cyprinodontiformes</taxon>
        <taxon>Fundulidae</taxon>
        <taxon>Fundulus</taxon>
    </lineage>
</organism>
<evidence type="ECO:0000256" key="15">
    <source>
        <dbReference type="PROSITE-ProRule" id="PRU00124"/>
    </source>
</evidence>
<feature type="disulfide bond" evidence="12">
    <location>
        <begin position="275"/>
        <end position="301"/>
    </location>
</feature>
<keyword evidence="5 16" id="KW-0720">Serine protease</keyword>
<keyword evidence="9 12" id="KW-1015">Disulfide bond</keyword>
<dbReference type="GO" id="GO:0009566">
    <property type="term" value="P:fertilization"/>
    <property type="evidence" value="ECO:0007669"/>
    <property type="project" value="UniProtKB-ARBA"/>
</dbReference>
<feature type="disulfide bond" evidence="15">
    <location>
        <begin position="464"/>
        <end position="476"/>
    </location>
</feature>
<feature type="domain" description="CUB" evidence="17">
    <location>
        <begin position="275"/>
        <end position="386"/>
    </location>
</feature>
<dbReference type="InterPro" id="IPR036364">
    <property type="entry name" value="SEA_dom_sf"/>
</dbReference>
<sequence length="792" mass="88246">MTGLLVWHFHFRKDLHSKRIYTGSMRIDNQVFEDAYENSTSPEFKALADQVLRDLKLIYAKIPQLKKCYVKSTVQAFSEGSVIAYYRSEFKVPVGQESSVDQAMSKLEQGVRNVLTSPQRPANILEIRDIKTSVLDEKLLPSSFKKQSKFLEHTKPNKVGLIESPGFPNEPYTPNSFTQWQLRADRGHIIKLEFEDMALEDNCKNDFVKIYDSLVPIESCALEELCGHIPRSEPITLYSSGNVMLVTMGTNEENEYPGFRAKVTQIPPGTISKSCGSKLKGTKGSFSTPNFPNYYPPNIQCDWEIEVPTDKVVKVTFKNLLLAEPGQETGKKCDKDYVQIDNGEKLCGERRDGSLVQISKTNVMKVHFRSDHSYVDRGFLALYEAVDRQDTCPNQFLCNNKRCVSSNVTCDGWDDCGDRSDENNCVCKSNTITCKNGKCVSKFWKCDGIDNCGDKTDEMNCAKCEAGEITCKNGKCVSEKRRCDGTDDCGDNSDELSCQGKADLRCTDDTYKCKNNKCINKVNPECDGTADCEDGSDEENCDCGMKQIYSKTRIVGGQDADEGEFPWQISLHLKDYGAVCGASLISQKWLVTAAHCVQDDGQLKMSDPRNWEAYLGLDDQRRKDANAAKRKVKQVISHPSYNHFTYDNDIALMELESPVSYSNYIQPICLPAPQHDFPAGHNVWITGWGATREGGSAALKLQKAPVKIISRSVCNDLMRGQITSRMLCAGVLKGGVDACQGDSGGPLSSPENGRSFLAGVVSWGEGCARRNKPGIYTTVTQFRGWIKEKTGV</sequence>
<dbReference type="InterPro" id="IPR018114">
    <property type="entry name" value="TRYPSIN_HIS"/>
</dbReference>
<feature type="active site" description="Charge relay system" evidence="11">
    <location>
        <position position="595"/>
    </location>
</feature>
<dbReference type="SUPFAM" id="SSF57424">
    <property type="entry name" value="LDL receptor-like module"/>
    <property type="match status" value="3"/>
</dbReference>
<evidence type="ECO:0000256" key="10">
    <source>
        <dbReference type="ARBA" id="ARBA00023180"/>
    </source>
</evidence>
<evidence type="ECO:0000256" key="9">
    <source>
        <dbReference type="ARBA" id="ARBA00023157"/>
    </source>
</evidence>
<dbReference type="Pfam" id="PF00057">
    <property type="entry name" value="Ldl_recept_a"/>
    <property type="match status" value="4"/>
</dbReference>
<feature type="disulfide bond" evidence="12">
    <location>
        <begin position="714"/>
        <end position="728"/>
    </location>
</feature>
<feature type="binding site" evidence="14">
    <location>
        <position position="252"/>
    </location>
    <ligand>
        <name>Ca(2+)</name>
        <dbReference type="ChEBI" id="CHEBI:29108"/>
        <label>2</label>
    </ligand>
</feature>
<evidence type="ECO:0000256" key="16">
    <source>
        <dbReference type="RuleBase" id="RU363034"/>
    </source>
</evidence>
<feature type="disulfide bond" evidence="12">
    <location>
        <begin position="452"/>
        <end position="513"/>
    </location>
</feature>
<evidence type="ECO:0000313" key="20">
    <source>
        <dbReference type="Ensembl" id="ENSFHEP00000033588.1"/>
    </source>
</evidence>
<feature type="binding site" evidence="14">
    <location>
        <position position="371"/>
    </location>
    <ligand>
        <name>Ca(2+)</name>
        <dbReference type="ChEBI" id="CHEBI:29108"/>
        <label>3</label>
    </ligand>
</feature>
<dbReference type="Gene3D" id="2.40.10.10">
    <property type="entry name" value="Trypsin-like serine proteases"/>
    <property type="match status" value="2"/>
</dbReference>
<feature type="disulfide bond" evidence="15">
    <location>
        <begin position="398"/>
        <end position="416"/>
    </location>
</feature>
<evidence type="ECO:0000256" key="6">
    <source>
        <dbReference type="ARBA" id="ARBA00022968"/>
    </source>
</evidence>
<feature type="disulfide bond" evidence="15">
    <location>
        <begin position="434"/>
        <end position="452"/>
    </location>
</feature>
<evidence type="ECO:0000256" key="11">
    <source>
        <dbReference type="PIRSR" id="PIRSR001155-1"/>
    </source>
</evidence>
<dbReference type="PROSITE" id="PS00134">
    <property type="entry name" value="TRYPSIN_HIS"/>
    <property type="match status" value="1"/>
</dbReference>
<evidence type="ECO:0000256" key="7">
    <source>
        <dbReference type="ARBA" id="ARBA00022989"/>
    </source>
</evidence>
<dbReference type="Proteomes" id="UP000265000">
    <property type="component" value="Unplaced"/>
</dbReference>
<dbReference type="InterPro" id="IPR002172">
    <property type="entry name" value="LDrepeatLR_classA_rpt"/>
</dbReference>
<evidence type="ECO:0000259" key="18">
    <source>
        <dbReference type="PROSITE" id="PS50024"/>
    </source>
</evidence>
<feature type="disulfide bond" evidence="12">
    <location>
        <begin position="739"/>
        <end position="767"/>
    </location>
</feature>
<protein>
    <submittedName>
        <fullName evidence="20">ST14 transmembrane serine protease matriptase a</fullName>
    </submittedName>
</protein>
<comment type="subcellular location">
    <subcellularLocation>
        <location evidence="1">Membrane</location>
        <topology evidence="1">Single-pass type II membrane protein</topology>
    </subcellularLocation>
</comment>
<dbReference type="SUPFAM" id="SSF82671">
    <property type="entry name" value="SEA domain"/>
    <property type="match status" value="1"/>
</dbReference>